<protein>
    <recommendedName>
        <fullName evidence="3">Penicillin-binding protein transpeptidase domain-containing protein</fullName>
    </recommendedName>
</protein>
<evidence type="ECO:0000313" key="4">
    <source>
        <dbReference type="EMBL" id="GAJ06364.1"/>
    </source>
</evidence>
<gene>
    <name evidence="4" type="ORF">S12H4_52240</name>
</gene>
<dbReference type="GO" id="GO:0030288">
    <property type="term" value="C:outer membrane-bounded periplasmic space"/>
    <property type="evidence" value="ECO:0007669"/>
    <property type="project" value="TreeGrafter"/>
</dbReference>
<reference evidence="4" key="1">
    <citation type="journal article" date="2014" name="Front. Microbiol.">
        <title>High frequency of phylogenetically diverse reductive dehalogenase-homologous genes in deep subseafloor sedimentary metagenomes.</title>
        <authorList>
            <person name="Kawai M."/>
            <person name="Futagami T."/>
            <person name="Toyoda A."/>
            <person name="Takaki Y."/>
            <person name="Nishi S."/>
            <person name="Hori S."/>
            <person name="Arai W."/>
            <person name="Tsubouchi T."/>
            <person name="Morono Y."/>
            <person name="Uchiyama I."/>
            <person name="Ito T."/>
            <person name="Fujiyama A."/>
            <person name="Inagaki F."/>
            <person name="Takami H."/>
        </authorList>
    </citation>
    <scope>NUCLEOTIDE SEQUENCE</scope>
    <source>
        <strain evidence="4">Expedition CK06-06</strain>
    </source>
</reference>
<dbReference type="GO" id="GO:0008658">
    <property type="term" value="F:penicillin binding"/>
    <property type="evidence" value="ECO:0007669"/>
    <property type="project" value="InterPro"/>
</dbReference>
<dbReference type="EMBL" id="BARW01033121">
    <property type="protein sequence ID" value="GAJ06364.1"/>
    <property type="molecule type" value="Genomic_DNA"/>
</dbReference>
<dbReference type="InterPro" id="IPR001460">
    <property type="entry name" value="PCN-bd_Tpept"/>
</dbReference>
<dbReference type="Gene3D" id="1.10.3810.10">
    <property type="entry name" value="Biosynthetic peptidoglycan transglycosylase-like"/>
    <property type="match status" value="1"/>
</dbReference>
<keyword evidence="1" id="KW-0328">Glycosyltransferase</keyword>
<dbReference type="InterPro" id="IPR050396">
    <property type="entry name" value="Glycosyltr_51/Transpeptidase"/>
</dbReference>
<feature type="non-terminal residue" evidence="4">
    <location>
        <position position="1"/>
    </location>
</feature>
<dbReference type="PANTHER" id="PTHR32282">
    <property type="entry name" value="BINDING PROTEIN TRANSPEPTIDASE, PUTATIVE-RELATED"/>
    <property type="match status" value="1"/>
</dbReference>
<dbReference type="InterPro" id="IPR036950">
    <property type="entry name" value="PBP_transglycosylase"/>
</dbReference>
<dbReference type="PANTHER" id="PTHR32282:SF15">
    <property type="entry name" value="PENICILLIN-BINDING PROTEIN 1C"/>
    <property type="match status" value="1"/>
</dbReference>
<sequence length="169" mass="19189">SIYNPYRYFLRAKKRQEEVLGRMLNKAVVTQEEYRRALEEPLNIIPPQVSFRAPHFSDFVLSRIPLKERQNISSIRTTLDIELQKDVETFVKNCVESLEEWKVTNAAVLIMDNENGEILSLVGSADFFDSHHSGQVSGVTALRQPGSALKPFTYALALETESLRAYPGS</sequence>
<name>X1TM74_9ZZZZ</name>
<evidence type="ECO:0000256" key="1">
    <source>
        <dbReference type="ARBA" id="ARBA00022676"/>
    </source>
</evidence>
<dbReference type="SUPFAM" id="SSF56601">
    <property type="entry name" value="beta-lactamase/transpeptidase-like"/>
    <property type="match status" value="1"/>
</dbReference>
<accession>X1TM74</accession>
<keyword evidence="2" id="KW-0808">Transferase</keyword>
<feature type="domain" description="Penicillin-binding protein transpeptidase" evidence="3">
    <location>
        <begin position="107"/>
        <end position="163"/>
    </location>
</feature>
<evidence type="ECO:0000256" key="2">
    <source>
        <dbReference type="ARBA" id="ARBA00022679"/>
    </source>
</evidence>
<evidence type="ECO:0000259" key="3">
    <source>
        <dbReference type="Pfam" id="PF00905"/>
    </source>
</evidence>
<dbReference type="Gene3D" id="3.40.710.10">
    <property type="entry name" value="DD-peptidase/beta-lactamase superfamily"/>
    <property type="match status" value="1"/>
</dbReference>
<dbReference type="GO" id="GO:0008955">
    <property type="term" value="F:peptidoglycan glycosyltransferase activity"/>
    <property type="evidence" value="ECO:0007669"/>
    <property type="project" value="TreeGrafter"/>
</dbReference>
<dbReference type="InterPro" id="IPR012338">
    <property type="entry name" value="Beta-lactam/transpept-like"/>
</dbReference>
<proteinExistence type="predicted"/>
<dbReference type="GO" id="GO:0009252">
    <property type="term" value="P:peptidoglycan biosynthetic process"/>
    <property type="evidence" value="ECO:0007669"/>
    <property type="project" value="TreeGrafter"/>
</dbReference>
<dbReference type="AlphaFoldDB" id="X1TM74"/>
<organism evidence="4">
    <name type="scientific">marine sediment metagenome</name>
    <dbReference type="NCBI Taxonomy" id="412755"/>
    <lineage>
        <taxon>unclassified sequences</taxon>
        <taxon>metagenomes</taxon>
        <taxon>ecological metagenomes</taxon>
    </lineage>
</organism>
<comment type="caution">
    <text evidence="4">The sequence shown here is derived from an EMBL/GenBank/DDBJ whole genome shotgun (WGS) entry which is preliminary data.</text>
</comment>
<dbReference type="Pfam" id="PF00905">
    <property type="entry name" value="Transpeptidase"/>
    <property type="match status" value="1"/>
</dbReference>